<organism evidence="7 8">
    <name type="scientific">Arsenicicoccus bolidensis</name>
    <dbReference type="NCBI Taxonomy" id="229480"/>
    <lineage>
        <taxon>Bacteria</taxon>
        <taxon>Bacillati</taxon>
        <taxon>Actinomycetota</taxon>
        <taxon>Actinomycetes</taxon>
        <taxon>Micrococcales</taxon>
        <taxon>Intrasporangiaceae</taxon>
        <taxon>Arsenicicoccus</taxon>
    </lineage>
</organism>
<reference evidence="7 8" key="1">
    <citation type="submission" date="2022-02" db="EMBL/GenBank/DDBJ databases">
        <title>Uncovering new skin microbiome diversity through culturing and metagenomics.</title>
        <authorList>
            <person name="Conlan S."/>
            <person name="Deming C."/>
            <person name="Nisc Comparative Sequencing Program N."/>
            <person name="Segre J.A."/>
        </authorList>
    </citation>
    <scope>NUCLEOTIDE SEQUENCE [LARGE SCALE GENOMIC DNA]</scope>
    <source>
        <strain evidence="7 8">ACRQZ</strain>
    </source>
</reference>
<dbReference type="Proteomes" id="UP001521931">
    <property type="component" value="Unassembled WGS sequence"/>
</dbReference>
<dbReference type="PANTHER" id="PTHR42711">
    <property type="entry name" value="ABC TRANSPORTER ATP-BINDING PROTEIN"/>
    <property type="match status" value="1"/>
</dbReference>
<evidence type="ECO:0000313" key="7">
    <source>
        <dbReference type="EMBL" id="MCG7322390.1"/>
    </source>
</evidence>
<proteinExistence type="predicted"/>
<evidence type="ECO:0000256" key="5">
    <source>
        <dbReference type="ARBA" id="ARBA00023251"/>
    </source>
</evidence>
<dbReference type="SUPFAM" id="SSF52540">
    <property type="entry name" value="P-loop containing nucleoside triphosphate hydrolases"/>
    <property type="match status" value="1"/>
</dbReference>
<evidence type="ECO:0000313" key="8">
    <source>
        <dbReference type="Proteomes" id="UP001521931"/>
    </source>
</evidence>
<dbReference type="InterPro" id="IPR050763">
    <property type="entry name" value="ABC_transporter_ATP-binding"/>
</dbReference>
<gene>
    <name evidence="7" type="ORF">MHL29_10930</name>
</gene>
<feature type="domain" description="ABC transporter" evidence="6">
    <location>
        <begin position="5"/>
        <end position="235"/>
    </location>
</feature>
<keyword evidence="8" id="KW-1185">Reference proteome</keyword>
<dbReference type="PANTHER" id="PTHR42711:SF19">
    <property type="entry name" value="DOXORUBICIN RESISTANCE ATP-BINDING PROTEIN DRRA"/>
    <property type="match status" value="1"/>
</dbReference>
<dbReference type="Gene3D" id="3.40.50.300">
    <property type="entry name" value="P-loop containing nucleotide triphosphate hydrolases"/>
    <property type="match status" value="1"/>
</dbReference>
<evidence type="ECO:0000256" key="1">
    <source>
        <dbReference type="ARBA" id="ARBA00004202"/>
    </source>
</evidence>
<evidence type="ECO:0000256" key="3">
    <source>
        <dbReference type="ARBA" id="ARBA00022741"/>
    </source>
</evidence>
<dbReference type="PROSITE" id="PS50893">
    <property type="entry name" value="ABC_TRANSPORTER_2"/>
    <property type="match status" value="1"/>
</dbReference>
<protein>
    <submittedName>
        <fullName evidence="7">ATP-binding cassette domain-containing protein</fullName>
    </submittedName>
</protein>
<dbReference type="InterPro" id="IPR017871">
    <property type="entry name" value="ABC_transporter-like_CS"/>
</dbReference>
<dbReference type="GO" id="GO:0005524">
    <property type="term" value="F:ATP binding"/>
    <property type="evidence" value="ECO:0007669"/>
    <property type="project" value="UniProtKB-KW"/>
</dbReference>
<keyword evidence="2" id="KW-0813">Transport</keyword>
<dbReference type="RefSeq" id="WP_239264623.1">
    <property type="nucleotide sequence ID" value="NZ_JAKRCV010000033.1"/>
</dbReference>
<dbReference type="PROSITE" id="PS00211">
    <property type="entry name" value="ABC_TRANSPORTER_1"/>
    <property type="match status" value="1"/>
</dbReference>
<dbReference type="SMART" id="SM00382">
    <property type="entry name" value="AAA"/>
    <property type="match status" value="1"/>
</dbReference>
<dbReference type="InterPro" id="IPR003593">
    <property type="entry name" value="AAA+_ATPase"/>
</dbReference>
<evidence type="ECO:0000256" key="4">
    <source>
        <dbReference type="ARBA" id="ARBA00022840"/>
    </source>
</evidence>
<evidence type="ECO:0000259" key="6">
    <source>
        <dbReference type="PROSITE" id="PS50893"/>
    </source>
</evidence>
<dbReference type="Pfam" id="PF00005">
    <property type="entry name" value="ABC_tran"/>
    <property type="match status" value="1"/>
</dbReference>
<dbReference type="InterPro" id="IPR027417">
    <property type="entry name" value="P-loop_NTPase"/>
</dbReference>
<keyword evidence="5" id="KW-0046">Antibiotic resistance</keyword>
<keyword evidence="4 7" id="KW-0067">ATP-binding</keyword>
<sequence>MDPTICTQDLTRTYDGTAVVDSVTLTVRRGRVCALLGHNGAGKTTLVRMLSTLTRPTSGIASIAGHDVVTQPDAVRRHTALVGQAASVDERLSGRDNLVLFARLRGRDKASATARAGELLERFGLSDAAGRPVRTYSGGMRRKLDLAAALVDDPTVLFVDEPSTGLDRRARRDLWHDLRALADAGTTILLTTQHLEEADALADDVVILRQGRVVAAGTIGEIRRLAGEPRMELREPSLEDVYLTLTATEVTA</sequence>
<dbReference type="InterPro" id="IPR003439">
    <property type="entry name" value="ABC_transporter-like_ATP-bd"/>
</dbReference>
<comment type="subcellular location">
    <subcellularLocation>
        <location evidence="1">Cell membrane</location>
        <topology evidence="1">Peripheral membrane protein</topology>
    </subcellularLocation>
</comment>
<dbReference type="EMBL" id="JAKRCV010000033">
    <property type="protein sequence ID" value="MCG7322390.1"/>
    <property type="molecule type" value="Genomic_DNA"/>
</dbReference>
<accession>A0ABS9Q3D5</accession>
<evidence type="ECO:0000256" key="2">
    <source>
        <dbReference type="ARBA" id="ARBA00022448"/>
    </source>
</evidence>
<name>A0ABS9Q3D5_9MICO</name>
<comment type="caution">
    <text evidence="7">The sequence shown here is derived from an EMBL/GenBank/DDBJ whole genome shotgun (WGS) entry which is preliminary data.</text>
</comment>
<keyword evidence="3" id="KW-0547">Nucleotide-binding</keyword>